<dbReference type="Proteomes" id="UP000219522">
    <property type="component" value="Unassembled WGS sequence"/>
</dbReference>
<dbReference type="GO" id="GO:0047372">
    <property type="term" value="F:monoacylglycerol lipase activity"/>
    <property type="evidence" value="ECO:0007669"/>
    <property type="project" value="TreeGrafter"/>
</dbReference>
<dbReference type="SUPFAM" id="SSF53474">
    <property type="entry name" value="alpha/beta-Hydrolases"/>
    <property type="match status" value="1"/>
</dbReference>
<name>A0A7Z7I2V8_9BURK</name>
<dbReference type="Gene3D" id="3.40.50.1820">
    <property type="entry name" value="alpha/beta hydrolase"/>
    <property type="match status" value="1"/>
</dbReference>
<organism evidence="3 4">
    <name type="scientific">Caballeronia arationis</name>
    <dbReference type="NCBI Taxonomy" id="1777142"/>
    <lineage>
        <taxon>Bacteria</taxon>
        <taxon>Pseudomonadati</taxon>
        <taxon>Pseudomonadota</taxon>
        <taxon>Betaproteobacteria</taxon>
        <taxon>Burkholderiales</taxon>
        <taxon>Burkholderiaceae</taxon>
        <taxon>Caballeronia</taxon>
    </lineage>
</organism>
<feature type="domain" description="AB hydrolase-1" evidence="2">
    <location>
        <begin position="33"/>
        <end position="185"/>
    </location>
</feature>
<reference evidence="3 4" key="1">
    <citation type="submission" date="2017-09" db="EMBL/GenBank/DDBJ databases">
        <authorList>
            <person name="Varghese N."/>
            <person name="Submissions S."/>
        </authorList>
    </citation>
    <scope>NUCLEOTIDE SEQUENCE [LARGE SCALE GENOMIC DNA]</scope>
    <source>
        <strain evidence="3 4">OK806</strain>
    </source>
</reference>
<gene>
    <name evidence="3" type="ORF">SAMN05446927_0670</name>
</gene>
<dbReference type="GO" id="GO:0016020">
    <property type="term" value="C:membrane"/>
    <property type="evidence" value="ECO:0007669"/>
    <property type="project" value="TreeGrafter"/>
</dbReference>
<dbReference type="PANTHER" id="PTHR43798:SF5">
    <property type="entry name" value="MONOACYLGLYCEROL LIPASE ABHD6"/>
    <property type="match status" value="1"/>
</dbReference>
<comment type="caution">
    <text evidence="3">The sequence shown here is derived from an EMBL/GenBank/DDBJ whole genome shotgun (WGS) entry which is preliminary data.</text>
</comment>
<dbReference type="Pfam" id="PF00561">
    <property type="entry name" value="Abhydrolase_1"/>
    <property type="match status" value="1"/>
</dbReference>
<dbReference type="InterPro" id="IPR000073">
    <property type="entry name" value="AB_hydrolase_1"/>
</dbReference>
<evidence type="ECO:0000313" key="4">
    <source>
        <dbReference type="Proteomes" id="UP000219522"/>
    </source>
</evidence>
<dbReference type="PRINTS" id="PR00111">
    <property type="entry name" value="ABHYDROLASE"/>
</dbReference>
<evidence type="ECO:0000256" key="1">
    <source>
        <dbReference type="SAM" id="MobiDB-lite"/>
    </source>
</evidence>
<sequence length="298" mass="32786">MSMHEPLKKESVALNVEGVVLDVATMHRRGEGPPIVFLHGFGSTKEDYADIAHYPALGGRPVIAYDAPGCGDTCCANLSKVSIPFLVATAKAVLAHFGVDRFHLVGHSMGGLTALMLAHESPQRIASFIDIEGNVAPEDCFLSRQAGDYPSADTQSFFDDFIERNWHSPYYSAALYASNLRHNVRADAVRGIFTSMVELSDHGDLMAKFLSLPFPRMFMYGEQNASLSYLVGPAKLGFVRGRLGAFIRWPCTFRTQAVVGGASKVPREALWRLRSHSRTKNTGASPRRTIARSNQRRL</sequence>
<protein>
    <submittedName>
        <fullName evidence="3">Alpha/beta hydrolase fold</fullName>
    </submittedName>
</protein>
<keyword evidence="3" id="KW-0378">Hydrolase</keyword>
<accession>A0A7Z7I2V8</accession>
<evidence type="ECO:0000259" key="2">
    <source>
        <dbReference type="Pfam" id="PF00561"/>
    </source>
</evidence>
<dbReference type="InterPro" id="IPR029058">
    <property type="entry name" value="AB_hydrolase_fold"/>
</dbReference>
<proteinExistence type="predicted"/>
<dbReference type="InterPro" id="IPR050266">
    <property type="entry name" value="AB_hydrolase_sf"/>
</dbReference>
<dbReference type="EMBL" id="OCSU01000001">
    <property type="protein sequence ID" value="SOE53525.1"/>
    <property type="molecule type" value="Genomic_DNA"/>
</dbReference>
<dbReference type="AlphaFoldDB" id="A0A7Z7I2V8"/>
<feature type="region of interest" description="Disordered" evidence="1">
    <location>
        <begin position="276"/>
        <end position="298"/>
    </location>
</feature>
<dbReference type="GO" id="GO:0046464">
    <property type="term" value="P:acylglycerol catabolic process"/>
    <property type="evidence" value="ECO:0007669"/>
    <property type="project" value="TreeGrafter"/>
</dbReference>
<keyword evidence="4" id="KW-1185">Reference proteome</keyword>
<dbReference type="PANTHER" id="PTHR43798">
    <property type="entry name" value="MONOACYLGLYCEROL LIPASE"/>
    <property type="match status" value="1"/>
</dbReference>
<evidence type="ECO:0000313" key="3">
    <source>
        <dbReference type="EMBL" id="SOE53525.1"/>
    </source>
</evidence>